<sequence length="283" mass="33069">MDFNKLRNDLKNRYFSTWEYFSNGFNALKVFSKKHPILLFFHFLFSFFLGVVVIFQGAEIMVVMDKIVKKYGSAKINSNEFVKSKEFNELTSEVMLFILCFIIVYLIIRFISAVIRKKMGLEVEERENEFSIGETIVKFLTITFVNIVLQVFLIILGIIITVFTRSTLSFLILWIILQLNLLYFEEAYYLRKINIIEAFKYNFYISKGNRIRMLTVLLTIFTVFVGINYFLGWLFEATIKNQVTLMTVNAVFGGIAGLLYTVLGTMVSNLVYLNLEYIDFNNS</sequence>
<dbReference type="EMBL" id="AP019846">
    <property type="protein sequence ID" value="BBM59505.1"/>
    <property type="molecule type" value="Genomic_DNA"/>
</dbReference>
<evidence type="ECO:0000313" key="2">
    <source>
        <dbReference type="EMBL" id="BBM59505.1"/>
    </source>
</evidence>
<protein>
    <recommendedName>
        <fullName evidence="4">Glycerophosphoryl diester phosphodiesterase membrane domain-containing protein</fullName>
    </recommendedName>
</protein>
<reference evidence="2 3" key="1">
    <citation type="submission" date="2019-07" db="EMBL/GenBank/DDBJ databases">
        <title>Complete Genome Sequence of Leptotrichia hongkongensis Strain JMUB5056.</title>
        <authorList>
            <person name="Watanabe S."/>
            <person name="Cui L."/>
        </authorList>
    </citation>
    <scope>NUCLEOTIDE SEQUENCE [LARGE SCALE GENOMIC DNA]</scope>
    <source>
        <strain evidence="2 3">JMUB5056</strain>
    </source>
</reference>
<gene>
    <name evidence="2" type="ORF">JMUB5056_1089</name>
</gene>
<dbReference type="KEGG" id="lhg:JMUB5056_1089"/>
<name>A0A510LBI5_9FUSO</name>
<feature type="transmembrane region" description="Helical" evidence="1">
    <location>
        <begin position="37"/>
        <end position="58"/>
    </location>
</feature>
<feature type="transmembrane region" description="Helical" evidence="1">
    <location>
        <begin position="94"/>
        <end position="115"/>
    </location>
</feature>
<feature type="transmembrane region" description="Helical" evidence="1">
    <location>
        <begin position="251"/>
        <end position="273"/>
    </location>
</feature>
<proteinExistence type="predicted"/>
<keyword evidence="1" id="KW-0812">Transmembrane</keyword>
<dbReference type="OrthoDB" id="82423at2"/>
<accession>A0A510LBI5</accession>
<feature type="transmembrane region" description="Helical" evidence="1">
    <location>
        <begin position="211"/>
        <end position="231"/>
    </location>
</feature>
<evidence type="ECO:0008006" key="4">
    <source>
        <dbReference type="Google" id="ProtNLM"/>
    </source>
</evidence>
<organism evidence="2 3">
    <name type="scientific">Leptotrichia hongkongensis</name>
    <dbReference type="NCBI Taxonomy" id="554406"/>
    <lineage>
        <taxon>Bacteria</taxon>
        <taxon>Fusobacteriati</taxon>
        <taxon>Fusobacteriota</taxon>
        <taxon>Fusobacteriia</taxon>
        <taxon>Fusobacteriales</taxon>
        <taxon>Leptotrichiaceae</taxon>
        <taxon>Leptotrichia</taxon>
    </lineage>
</organism>
<feature type="transmembrane region" description="Helical" evidence="1">
    <location>
        <begin position="168"/>
        <end position="190"/>
    </location>
</feature>
<dbReference type="AlphaFoldDB" id="A0A510LBI5"/>
<keyword evidence="1" id="KW-1133">Transmembrane helix</keyword>
<feature type="transmembrane region" description="Helical" evidence="1">
    <location>
        <begin position="136"/>
        <end position="162"/>
    </location>
</feature>
<dbReference type="Proteomes" id="UP000321561">
    <property type="component" value="Chromosome"/>
</dbReference>
<evidence type="ECO:0000256" key="1">
    <source>
        <dbReference type="SAM" id="Phobius"/>
    </source>
</evidence>
<dbReference type="RefSeq" id="WP_147005555.1">
    <property type="nucleotide sequence ID" value="NZ_AP019846.1"/>
</dbReference>
<keyword evidence="1" id="KW-0472">Membrane</keyword>
<evidence type="ECO:0000313" key="3">
    <source>
        <dbReference type="Proteomes" id="UP000321561"/>
    </source>
</evidence>